<dbReference type="AlphaFoldDB" id="A8GP87"/>
<dbReference type="HOGENOM" id="CLU_3221359_0_0_5"/>
<gene>
    <name evidence="1" type="primary">rpmI</name>
    <name evidence="1" type="ordered locus">A1C_04760</name>
</gene>
<keyword evidence="1" id="KW-0689">Ribosomal protein</keyword>
<accession>A8GP87</accession>
<proteinExistence type="predicted"/>
<keyword evidence="2" id="KW-1185">Reference proteome</keyword>
<dbReference type="EMBL" id="CP000847">
    <property type="protein sequence ID" value="ABV75212.1"/>
    <property type="molecule type" value="Genomic_DNA"/>
</dbReference>
<sequence length="44" mass="5073">MLGLLEDRPYIRFTCAKNLGSVILLKSGKSYKPFIIHDMLEITF</sequence>
<name>A8GP87_RICAH</name>
<evidence type="ECO:0000313" key="1">
    <source>
        <dbReference type="EMBL" id="ABV75212.1"/>
    </source>
</evidence>
<dbReference type="Proteomes" id="UP000006830">
    <property type="component" value="Chromosome"/>
</dbReference>
<dbReference type="KEGG" id="rak:A1C_04760"/>
<evidence type="ECO:0000313" key="2">
    <source>
        <dbReference type="Proteomes" id="UP000006830"/>
    </source>
</evidence>
<protein>
    <submittedName>
        <fullName evidence="1">50S ribosomal protein L35</fullName>
    </submittedName>
</protein>
<keyword evidence="1" id="KW-0687">Ribonucleoprotein</keyword>
<reference evidence="1" key="1">
    <citation type="submission" date="2007-09" db="EMBL/GenBank/DDBJ databases">
        <title>Complete Genome Sequence of Rickettsia akari.</title>
        <authorList>
            <person name="Madan A."/>
            <person name="Fahey J."/>
            <person name="Helton E."/>
            <person name="Ketteman M."/>
            <person name="Madan A."/>
            <person name="Rodrigues S."/>
            <person name="Sanchez A."/>
            <person name="Whiting M."/>
            <person name="Dasch G."/>
            <person name="Eremeeva M."/>
        </authorList>
    </citation>
    <scope>NUCLEOTIDE SEQUENCE</scope>
    <source>
        <strain evidence="1">Hartford</strain>
    </source>
</reference>
<dbReference type="GO" id="GO:0005840">
    <property type="term" value="C:ribosome"/>
    <property type="evidence" value="ECO:0007669"/>
    <property type="project" value="UniProtKB-KW"/>
</dbReference>
<organism evidence="1 2">
    <name type="scientific">Rickettsia akari (strain Hartford)</name>
    <dbReference type="NCBI Taxonomy" id="293614"/>
    <lineage>
        <taxon>Bacteria</taxon>
        <taxon>Pseudomonadati</taxon>
        <taxon>Pseudomonadota</taxon>
        <taxon>Alphaproteobacteria</taxon>
        <taxon>Rickettsiales</taxon>
        <taxon>Rickettsiaceae</taxon>
        <taxon>Rickettsieae</taxon>
        <taxon>Rickettsia</taxon>
        <taxon>spotted fever group</taxon>
    </lineage>
</organism>